<organism evidence="3 4">
    <name type="scientific">Turicimonas muris</name>
    <dbReference type="NCBI Taxonomy" id="1796652"/>
    <lineage>
        <taxon>Bacteria</taxon>
        <taxon>Pseudomonadati</taxon>
        <taxon>Pseudomonadota</taxon>
        <taxon>Betaproteobacteria</taxon>
        <taxon>Burkholderiales</taxon>
        <taxon>Sutterellaceae</taxon>
        <taxon>Turicimonas</taxon>
    </lineage>
</organism>
<dbReference type="NCBIfam" id="TIGR01414">
    <property type="entry name" value="autotrans_barl"/>
    <property type="match status" value="1"/>
</dbReference>
<gene>
    <name evidence="3" type="ORF">ADH67_09250</name>
</gene>
<protein>
    <recommendedName>
        <fullName evidence="2">Autotransporter domain-containing protein</fullName>
    </recommendedName>
</protein>
<dbReference type="InterPro" id="IPR006315">
    <property type="entry name" value="OM_autotransptr_brl_dom"/>
</dbReference>
<feature type="domain" description="Autotransporter" evidence="2">
    <location>
        <begin position="171"/>
        <end position="441"/>
    </location>
</feature>
<keyword evidence="4" id="KW-1185">Reference proteome</keyword>
<evidence type="ECO:0000256" key="1">
    <source>
        <dbReference type="SAM" id="MobiDB-lite"/>
    </source>
</evidence>
<dbReference type="AlphaFoldDB" id="A0A227KI01"/>
<comment type="caution">
    <text evidence="3">The sequence shown here is derived from an EMBL/GenBank/DDBJ whole genome shotgun (WGS) entry which is preliminary data.</text>
</comment>
<feature type="compositionally biased region" description="Pro residues" evidence="1">
    <location>
        <begin position="103"/>
        <end position="114"/>
    </location>
</feature>
<dbReference type="EMBL" id="NHMP01000005">
    <property type="protein sequence ID" value="OXE47331.1"/>
    <property type="molecule type" value="Genomic_DNA"/>
</dbReference>
<sequence length="441" mass="48424">MKINNKSEGTHFALLGSTGRSIQETHYLFQTVTIDGSSPENSKGEFYLANGGVVEAGPYQYKLQLGEYADGSDKVWLVTAAQNPKPEAPPSDGQPPADSPSQPQDPLPPLPSEPNNPGTYPDDLMPKPDGLSSGAKLALAAIGQGTQVTQYLGALSELRERLGDIRNNFNESHDRTYVLFRYDKSRLSFHEGVSGRLKNLGTAIGINRQISPEVIVGADIDFAHAKLKVNDDEKGKVKTDAVGARGYLTWFNQKGSYADVVLTFNQYRHHLSTEMIDGVPTSAKYSNFGAGVSAEAGHQFQFLNSGEHDYYFIQPQIQLSSYWLKGKDFSLDNGMNVSVKDGKSLTGRIGVDIGKNFLIADKNPAQVYLQGGILHEFLGKTKARLNEFSFEDKSLGTRAYYGVGFEVKAKDRVKFFAQVNRESGHRIKTDLQIRVGASILF</sequence>
<dbReference type="SUPFAM" id="SSF103515">
    <property type="entry name" value="Autotransporter"/>
    <property type="match status" value="1"/>
</dbReference>
<dbReference type="InterPro" id="IPR005546">
    <property type="entry name" value="Autotransporte_beta"/>
</dbReference>
<dbReference type="PRINTS" id="PR01484">
    <property type="entry name" value="PRTACTNFAMLY"/>
</dbReference>
<dbReference type="InterPro" id="IPR051551">
    <property type="entry name" value="Autotransporter_adhesion"/>
</dbReference>
<dbReference type="PROSITE" id="PS51208">
    <property type="entry name" value="AUTOTRANSPORTER"/>
    <property type="match status" value="1"/>
</dbReference>
<dbReference type="GO" id="GO:0019867">
    <property type="term" value="C:outer membrane"/>
    <property type="evidence" value="ECO:0007669"/>
    <property type="project" value="InterPro"/>
</dbReference>
<feature type="region of interest" description="Disordered" evidence="1">
    <location>
        <begin position="83"/>
        <end position="131"/>
    </location>
</feature>
<dbReference type="Gene3D" id="2.40.128.130">
    <property type="entry name" value="Autotransporter beta-domain"/>
    <property type="match status" value="1"/>
</dbReference>
<evidence type="ECO:0000259" key="2">
    <source>
        <dbReference type="PROSITE" id="PS51208"/>
    </source>
</evidence>
<dbReference type="InterPro" id="IPR003991">
    <property type="entry name" value="Pertactin_virulence_factor"/>
</dbReference>
<dbReference type="SMART" id="SM00869">
    <property type="entry name" value="Autotransporter"/>
    <property type="match status" value="1"/>
</dbReference>
<dbReference type="Proteomes" id="UP000214610">
    <property type="component" value="Unassembled WGS sequence"/>
</dbReference>
<dbReference type="InterPro" id="IPR036709">
    <property type="entry name" value="Autotransporte_beta_dom_sf"/>
</dbReference>
<dbReference type="RefSeq" id="WP_084081541.1">
    <property type="nucleotide sequence ID" value="NZ_CAOTTD010000022.1"/>
</dbReference>
<name>A0A227KI01_9BURK</name>
<proteinExistence type="predicted"/>
<reference evidence="4" key="1">
    <citation type="submission" date="2017-05" db="EMBL/GenBank/DDBJ databases">
        <title>Improved OligoMM genomes.</title>
        <authorList>
            <person name="Garzetti D."/>
        </authorList>
    </citation>
    <scope>NUCLEOTIDE SEQUENCE [LARGE SCALE GENOMIC DNA]</scope>
    <source>
        <strain evidence="4">YL45</strain>
    </source>
</reference>
<dbReference type="InterPro" id="IPR012332">
    <property type="entry name" value="Autotransporter_pectin_lyase_C"/>
</dbReference>
<accession>A0A227KI01</accession>
<dbReference type="Gene3D" id="2.160.20.20">
    <property type="match status" value="1"/>
</dbReference>
<evidence type="ECO:0000313" key="3">
    <source>
        <dbReference type="EMBL" id="OXE47331.1"/>
    </source>
</evidence>
<dbReference type="PANTHER" id="PTHR35037:SF7">
    <property type="entry name" value="AUTOTRANSPORTER"/>
    <property type="match status" value="1"/>
</dbReference>
<evidence type="ECO:0000313" key="4">
    <source>
        <dbReference type="Proteomes" id="UP000214610"/>
    </source>
</evidence>
<dbReference type="PANTHER" id="PTHR35037">
    <property type="entry name" value="C-TERMINAL REGION OF AIDA-LIKE PROTEIN"/>
    <property type="match status" value="1"/>
</dbReference>
<dbReference type="Pfam" id="PF03797">
    <property type="entry name" value="Autotransporter"/>
    <property type="match status" value="1"/>
</dbReference>